<evidence type="ECO:0000256" key="1">
    <source>
        <dbReference type="ARBA" id="ARBA00010688"/>
    </source>
</evidence>
<dbReference type="Pfam" id="PF00294">
    <property type="entry name" value="PfkB"/>
    <property type="match status" value="1"/>
</dbReference>
<dbReference type="EMBL" id="PFWY01000044">
    <property type="protein sequence ID" value="PJA41104.1"/>
    <property type="molecule type" value="Genomic_DNA"/>
</dbReference>
<dbReference type="InterPro" id="IPR011611">
    <property type="entry name" value="PfkB_dom"/>
</dbReference>
<dbReference type="SUPFAM" id="SSF53613">
    <property type="entry name" value="Ribokinase-like"/>
    <property type="match status" value="1"/>
</dbReference>
<dbReference type="PANTHER" id="PTHR10584:SF166">
    <property type="entry name" value="RIBOKINASE"/>
    <property type="match status" value="1"/>
</dbReference>
<proteinExistence type="inferred from homology"/>
<sequence>MSLPTLHCIGHITLDTFLLLENAELNCDINHKNCKICFEFGSKIPVKETHYAMGGGAANVSIGVKKLGLNTQIYSTIGNDPKGLDIKEGLLAGGVDISHLAFDNNPTDQSTVAVFSNERTIFTYAYPRNLKINIDSAEYIYLSSVGGDVSHAYSHIKNIMNKSPKPKLFYNPGSRELKFAMSEVLNLIECVDYLIINVEEACSILDPSLNRDDVEINDLLNLLIHRGAENVVMTDGENGVYSLIDGKYLFM</sequence>
<dbReference type="AlphaFoldDB" id="A0A2M7X4K6"/>
<evidence type="ECO:0000256" key="3">
    <source>
        <dbReference type="ARBA" id="ARBA00022777"/>
    </source>
</evidence>
<feature type="domain" description="Carbohydrate kinase PfkB" evidence="4">
    <location>
        <begin position="32"/>
        <end position="243"/>
    </location>
</feature>
<organism evidence="5 6">
    <name type="scientific">candidate division WWE3 bacterium CG_4_9_14_3_um_filter_34_6</name>
    <dbReference type="NCBI Taxonomy" id="1975079"/>
    <lineage>
        <taxon>Bacteria</taxon>
        <taxon>Katanobacteria</taxon>
    </lineage>
</organism>
<comment type="similarity">
    <text evidence="1">Belongs to the carbohydrate kinase PfkB family.</text>
</comment>
<protein>
    <recommendedName>
        <fullName evidence="4">Carbohydrate kinase PfkB domain-containing protein</fullName>
    </recommendedName>
</protein>
<dbReference type="PRINTS" id="PR00990">
    <property type="entry name" value="RIBOKINASE"/>
</dbReference>
<comment type="caution">
    <text evidence="5">The sequence shown here is derived from an EMBL/GenBank/DDBJ whole genome shotgun (WGS) entry which is preliminary data.</text>
</comment>
<accession>A0A2M7X4K6</accession>
<name>A0A2M7X4K6_UNCKA</name>
<evidence type="ECO:0000313" key="5">
    <source>
        <dbReference type="EMBL" id="PJA41104.1"/>
    </source>
</evidence>
<dbReference type="Proteomes" id="UP000230683">
    <property type="component" value="Unassembled WGS sequence"/>
</dbReference>
<dbReference type="InterPro" id="IPR029056">
    <property type="entry name" value="Ribokinase-like"/>
</dbReference>
<evidence type="ECO:0000313" key="6">
    <source>
        <dbReference type="Proteomes" id="UP000230683"/>
    </source>
</evidence>
<feature type="non-terminal residue" evidence="5">
    <location>
        <position position="251"/>
    </location>
</feature>
<gene>
    <name evidence="5" type="ORF">CO178_00920</name>
</gene>
<dbReference type="PANTHER" id="PTHR10584">
    <property type="entry name" value="SUGAR KINASE"/>
    <property type="match status" value="1"/>
</dbReference>
<keyword evidence="2" id="KW-0808">Transferase</keyword>
<reference evidence="6" key="1">
    <citation type="submission" date="2017-09" db="EMBL/GenBank/DDBJ databases">
        <title>Depth-based differentiation of microbial function through sediment-hosted aquifers and enrichment of novel symbionts in the deep terrestrial subsurface.</title>
        <authorList>
            <person name="Probst A.J."/>
            <person name="Ladd B."/>
            <person name="Jarett J.K."/>
            <person name="Geller-Mcgrath D.E."/>
            <person name="Sieber C.M.K."/>
            <person name="Emerson J.B."/>
            <person name="Anantharaman K."/>
            <person name="Thomas B.C."/>
            <person name="Malmstrom R."/>
            <person name="Stieglmeier M."/>
            <person name="Klingl A."/>
            <person name="Woyke T."/>
            <person name="Ryan C.M."/>
            <person name="Banfield J.F."/>
        </authorList>
    </citation>
    <scope>NUCLEOTIDE SEQUENCE [LARGE SCALE GENOMIC DNA]</scope>
</reference>
<dbReference type="InterPro" id="IPR002139">
    <property type="entry name" value="Ribo/fructo_kinase"/>
</dbReference>
<keyword evidence="3" id="KW-0418">Kinase</keyword>
<dbReference type="GO" id="GO:0006796">
    <property type="term" value="P:phosphate-containing compound metabolic process"/>
    <property type="evidence" value="ECO:0007669"/>
    <property type="project" value="UniProtKB-ARBA"/>
</dbReference>
<dbReference type="PROSITE" id="PS00583">
    <property type="entry name" value="PFKB_KINASES_1"/>
    <property type="match status" value="1"/>
</dbReference>
<dbReference type="InterPro" id="IPR002173">
    <property type="entry name" value="Carboh/pur_kinase_PfkB_CS"/>
</dbReference>
<dbReference type="Gene3D" id="3.40.1190.20">
    <property type="match status" value="1"/>
</dbReference>
<evidence type="ECO:0000256" key="2">
    <source>
        <dbReference type="ARBA" id="ARBA00022679"/>
    </source>
</evidence>
<dbReference type="GO" id="GO:0016301">
    <property type="term" value="F:kinase activity"/>
    <property type="evidence" value="ECO:0007669"/>
    <property type="project" value="UniProtKB-KW"/>
</dbReference>
<evidence type="ECO:0000259" key="4">
    <source>
        <dbReference type="Pfam" id="PF00294"/>
    </source>
</evidence>